<dbReference type="Proteomes" id="UP001470230">
    <property type="component" value="Unassembled WGS sequence"/>
</dbReference>
<feature type="transmembrane region" description="Helical" evidence="2">
    <location>
        <begin position="279"/>
        <end position="298"/>
    </location>
</feature>
<dbReference type="PROSITE" id="PS50125">
    <property type="entry name" value="GUANYLATE_CYCLASE_2"/>
    <property type="match status" value="1"/>
</dbReference>
<dbReference type="PANTHER" id="PTHR45655">
    <property type="entry name" value="GUANYLATE CYCLASE SOLUBLE SUBUNIT BETA-2"/>
    <property type="match status" value="1"/>
</dbReference>
<evidence type="ECO:0000259" key="3">
    <source>
        <dbReference type="PROSITE" id="PS50125"/>
    </source>
</evidence>
<dbReference type="PANTHER" id="PTHR45655:SF13">
    <property type="entry name" value="SOLUBLE GUANYLATE CYCLASE GCY-32-RELATED"/>
    <property type="match status" value="1"/>
</dbReference>
<feature type="transmembrane region" description="Helical" evidence="2">
    <location>
        <begin position="222"/>
        <end position="243"/>
    </location>
</feature>
<feature type="transmembrane region" description="Helical" evidence="2">
    <location>
        <begin position="883"/>
        <end position="904"/>
    </location>
</feature>
<keyword evidence="5" id="KW-1185">Reference proteome</keyword>
<feature type="transmembrane region" description="Helical" evidence="2">
    <location>
        <begin position="109"/>
        <end position="128"/>
    </location>
</feature>
<keyword evidence="2" id="KW-0472">Membrane</keyword>
<feature type="transmembrane region" description="Helical" evidence="2">
    <location>
        <begin position="149"/>
        <end position="171"/>
    </location>
</feature>
<protein>
    <recommendedName>
        <fullName evidence="3">Guanylate cyclase domain-containing protein</fullName>
    </recommendedName>
</protein>
<dbReference type="Pfam" id="PF00211">
    <property type="entry name" value="Guanylate_cyc"/>
    <property type="match status" value="1"/>
</dbReference>
<dbReference type="InterPro" id="IPR001054">
    <property type="entry name" value="A/G_cyclase"/>
</dbReference>
<evidence type="ECO:0000256" key="1">
    <source>
        <dbReference type="SAM" id="Coils"/>
    </source>
</evidence>
<proteinExistence type="predicted"/>
<feature type="transmembrane region" description="Helical" evidence="2">
    <location>
        <begin position="1207"/>
        <end position="1228"/>
    </location>
</feature>
<feature type="transmembrane region" description="Helical" evidence="2">
    <location>
        <begin position="54"/>
        <end position="74"/>
    </location>
</feature>
<feature type="domain" description="Guanylate cyclase" evidence="3">
    <location>
        <begin position="1473"/>
        <end position="1633"/>
    </location>
</feature>
<accession>A0ABR2IY68</accession>
<dbReference type="InterPro" id="IPR029787">
    <property type="entry name" value="Nucleotide_cyclase"/>
</dbReference>
<evidence type="ECO:0000256" key="2">
    <source>
        <dbReference type="SAM" id="Phobius"/>
    </source>
</evidence>
<dbReference type="Gene3D" id="3.30.70.1230">
    <property type="entry name" value="Nucleotide cyclase"/>
    <property type="match status" value="1"/>
</dbReference>
<keyword evidence="2" id="KW-1133">Transmembrane helix</keyword>
<feature type="transmembrane region" description="Helical" evidence="2">
    <location>
        <begin position="674"/>
        <end position="699"/>
    </location>
</feature>
<gene>
    <name evidence="4" type="ORF">M9Y10_008338</name>
</gene>
<feature type="transmembrane region" description="Helical" evidence="2">
    <location>
        <begin position="249"/>
        <end position="267"/>
    </location>
</feature>
<reference evidence="4 5" key="1">
    <citation type="submission" date="2024-04" db="EMBL/GenBank/DDBJ databases">
        <title>Tritrichomonas musculus Genome.</title>
        <authorList>
            <person name="Alves-Ferreira E."/>
            <person name="Grigg M."/>
            <person name="Lorenzi H."/>
            <person name="Galac M."/>
        </authorList>
    </citation>
    <scope>NUCLEOTIDE SEQUENCE [LARGE SCALE GENOMIC DNA]</scope>
    <source>
        <strain evidence="4 5">EAF2021</strain>
    </source>
</reference>
<feature type="coiled-coil region" evidence="1">
    <location>
        <begin position="1417"/>
        <end position="1444"/>
    </location>
</feature>
<comment type="caution">
    <text evidence="4">The sequence shown here is derived from an EMBL/GenBank/DDBJ whole genome shotgun (WGS) entry which is preliminary data.</text>
</comment>
<keyword evidence="1" id="KW-0175">Coiled coil</keyword>
<evidence type="ECO:0000313" key="5">
    <source>
        <dbReference type="Proteomes" id="UP001470230"/>
    </source>
</evidence>
<evidence type="ECO:0000313" key="4">
    <source>
        <dbReference type="EMBL" id="KAK8870456.1"/>
    </source>
</evidence>
<organism evidence="4 5">
    <name type="scientific">Tritrichomonas musculus</name>
    <dbReference type="NCBI Taxonomy" id="1915356"/>
    <lineage>
        <taxon>Eukaryota</taxon>
        <taxon>Metamonada</taxon>
        <taxon>Parabasalia</taxon>
        <taxon>Tritrichomonadida</taxon>
        <taxon>Tritrichomonadidae</taxon>
        <taxon>Tritrichomonas</taxon>
    </lineage>
</organism>
<dbReference type="SUPFAM" id="SSF55073">
    <property type="entry name" value="Nucleotide cyclase"/>
    <property type="match status" value="1"/>
</dbReference>
<sequence length="1681" mass="194057">MKKSSIIGRDYEFFTAARVFKFSSVIDISFWAKFFHSLIEYFAKINTTSQGAHLMGYIFCILFFLQTIIPSLIINSVELWPRDSIITNIFRIVCSFCDGPSVDKQDERIYVSFSLSFIFLLSFILVCFRSKYFSKLQILTSTESSLMIFYFKYILVFFLPLLLSGFPLSIYKLSYGDYSFFSISVVIFVPIIYISYITAMLFLIFPRVLLENVPNHGWFPKVTVLPFISTEISSVLSTCVGITTGTNRTVFPLLIFILHFLVGFITIKFSIYTKSSFTLVASSIEFTSSIIALIQFINTFLKRITPDVIIIILFLLFVIIFLLLKFINSRRIRSVLTFYDTLYDINPQHDQEQTLDKRYQSPIQFVSDVLLTIENWHPILSSWKLFEYSDKRWPKSFLIFFLHARSISLFPSMNSSLSFMHTKMLHSQLSMFQSIYMKQFDCLIQSRQFTVSPKIEKRITDVQSRLNVLLSLLRRFWVNILQKSTSNFWDDVDKINKVLSDVDALLLQLTRDYPNNEDVWIEYYRFVVYIKHDIKESNTIKNKIHNLLTKRKQQPDLAMTLAVQVNPNIQSSVHDFVENNQLEEEYPYKSASNNNNNLADQINEENEDFFDFVVSDYSKGYKMNKNLIYGGDNDQYSDSKEKENLLAKKKNKDAFQQMQIATQDLIEHSKLGNVFYSIIICTVLTVLSIVFFCLFSNKYASDFTKKQKNSLSFLSNLSLFYYQLSYFNLFLITYPLFTSHVIKVDRSLMDLVAPNLFTTLKIIPIWNFDVQRIQNAIDEIRKLHSELIRSLYKLDKSDMHVKEIIKLIECESVYDGYTLGATVDRLLTTIESIFNFETVSYIEKVENLSIYPTFNATYQTIESIFNLSVDYLKTFHKNVLDEINGLMCLAMITTLLLVSISFVLNHYLFEIQNDAITNSFLFFPNSENRRVITKFGHQLAIDPDLTHLSSLTNKNNDNAKQMFVYILIFLFSFLPFCIGCLIIYYLAHNFKSVADQTTMSISTLYVPFTYMMLSMEAINHEYAYEIFNLNLNAYSNFREYSKLNDLSILEDTNLTDSNSSDANSSDLIVNDFYRQAERYLDEASRILMQGMWNNTCNIHLYFKSENHELARQFNKYFKELRIVRTKSLFELLITNEFPFSIDLLIASLKHFISLHLDSEILNQEERYLSLLYYFTIFSDANRNKPYFGLVENDVRTILDQHTSISSIVRIIVIVVQAAACVMMNLALLKKSTQIKKSLRFYLDLSPEILLQNNNAMTLLYTGKSGSDRIVSSFKNSDLILTSIPQGVFIANRDLVIIDYNQAFRNMVKSEAQKKSSNLNDNLVTSEYEEEEDDEEDEILNHPLTQIVNGTRMFGAHSWPIFVQHITEIFNGKRKPQFSEPVTVEFSPGVESNLIVNVIGLVQNFPAHEGESHLIDSVAVVIEDVTDEESKLKTLQEEKEEISKMIAKVLPKSFIDDLTKSDEESISFVVQNATIGFISIDFQSSLISNSESTYMRFSETNFEGSNNNSSNDNVAIDLQKKLSLYSDVFEIFDKLLESSDFQLICKVRTLSNIYMFAGGLFSRSGKTDKIEVQTCNFALKALSQAQSFMHNVNRSAEIRIGIHSGGPVMAGVLSVSKPSFQILGPVEECALKLISICEPWKIAISRAVYENIFSSGFRIFEKGEITLRNGNEVQVYLVSLDI</sequence>
<dbReference type="SMART" id="SM00044">
    <property type="entry name" value="CYCc"/>
    <property type="match status" value="1"/>
</dbReference>
<feature type="transmembrane region" description="Helical" evidence="2">
    <location>
        <begin position="304"/>
        <end position="324"/>
    </location>
</feature>
<keyword evidence="2" id="KW-0812">Transmembrane</keyword>
<name>A0ABR2IY68_9EUKA</name>
<dbReference type="EMBL" id="JAPFFF010000014">
    <property type="protein sequence ID" value="KAK8870456.1"/>
    <property type="molecule type" value="Genomic_DNA"/>
</dbReference>
<dbReference type="CDD" id="cd07302">
    <property type="entry name" value="CHD"/>
    <property type="match status" value="1"/>
</dbReference>
<feature type="transmembrane region" description="Helical" evidence="2">
    <location>
        <begin position="962"/>
        <end position="987"/>
    </location>
</feature>
<feature type="transmembrane region" description="Helical" evidence="2">
    <location>
        <begin position="183"/>
        <end position="210"/>
    </location>
</feature>
<feature type="transmembrane region" description="Helical" evidence="2">
    <location>
        <begin position="719"/>
        <end position="737"/>
    </location>
</feature>